<protein>
    <recommendedName>
        <fullName evidence="4">Secreted protein</fullName>
    </recommendedName>
</protein>
<evidence type="ECO:0000313" key="3">
    <source>
        <dbReference type="Proteomes" id="UP001240236"/>
    </source>
</evidence>
<dbReference type="RefSeq" id="WP_307248063.1">
    <property type="nucleotide sequence ID" value="NZ_JAUSUZ010000001.1"/>
</dbReference>
<name>A0AAE4B1F3_9ACTN</name>
<reference evidence="2 3" key="1">
    <citation type="submission" date="2023-07" db="EMBL/GenBank/DDBJ databases">
        <title>Sequencing the genomes of 1000 actinobacteria strains.</title>
        <authorList>
            <person name="Klenk H.-P."/>
        </authorList>
    </citation>
    <scope>NUCLEOTIDE SEQUENCE [LARGE SCALE GENOMIC DNA]</scope>
    <source>
        <strain evidence="2 3">DSM 44709</strain>
    </source>
</reference>
<evidence type="ECO:0000256" key="1">
    <source>
        <dbReference type="SAM" id="SignalP"/>
    </source>
</evidence>
<keyword evidence="1" id="KW-0732">Signal</keyword>
<organism evidence="2 3">
    <name type="scientific">Catenuloplanes indicus</name>
    <dbReference type="NCBI Taxonomy" id="137267"/>
    <lineage>
        <taxon>Bacteria</taxon>
        <taxon>Bacillati</taxon>
        <taxon>Actinomycetota</taxon>
        <taxon>Actinomycetes</taxon>
        <taxon>Micromonosporales</taxon>
        <taxon>Micromonosporaceae</taxon>
        <taxon>Catenuloplanes</taxon>
    </lineage>
</organism>
<sequence length="126" mass="13004">MIRRILGVLTAVVVAVTLAPAAAQAAPNPYSPAKLCGAGYTVKRQAKVADAVVYQLTSGHWQCVVTIKTARIGKASYVGAGLLVRGGRGWALDDGTYRYYAGPVKQKGACASVRGLSGTSAVSFSC</sequence>
<proteinExistence type="predicted"/>
<accession>A0AAE4B1F3</accession>
<keyword evidence="3" id="KW-1185">Reference proteome</keyword>
<dbReference type="Proteomes" id="UP001240236">
    <property type="component" value="Unassembled WGS sequence"/>
</dbReference>
<comment type="caution">
    <text evidence="2">The sequence shown here is derived from an EMBL/GenBank/DDBJ whole genome shotgun (WGS) entry which is preliminary data.</text>
</comment>
<feature type="signal peptide" evidence="1">
    <location>
        <begin position="1"/>
        <end position="25"/>
    </location>
</feature>
<gene>
    <name evidence="2" type="ORF">J2S42_008024</name>
</gene>
<dbReference type="EMBL" id="JAUSUZ010000001">
    <property type="protein sequence ID" value="MDQ0371355.1"/>
    <property type="molecule type" value="Genomic_DNA"/>
</dbReference>
<feature type="chain" id="PRO_5042181838" description="Secreted protein" evidence="1">
    <location>
        <begin position="26"/>
        <end position="126"/>
    </location>
</feature>
<evidence type="ECO:0008006" key="4">
    <source>
        <dbReference type="Google" id="ProtNLM"/>
    </source>
</evidence>
<evidence type="ECO:0000313" key="2">
    <source>
        <dbReference type="EMBL" id="MDQ0371355.1"/>
    </source>
</evidence>
<dbReference type="AlphaFoldDB" id="A0AAE4B1F3"/>